<feature type="compositionally biased region" description="Polar residues" evidence="1">
    <location>
        <begin position="292"/>
        <end position="301"/>
    </location>
</feature>
<organism evidence="3 4">
    <name type="scientific">Arabidopsis thaliana x Arabidopsis arenosa</name>
    <dbReference type="NCBI Taxonomy" id="1240361"/>
    <lineage>
        <taxon>Eukaryota</taxon>
        <taxon>Viridiplantae</taxon>
        <taxon>Streptophyta</taxon>
        <taxon>Embryophyta</taxon>
        <taxon>Tracheophyta</taxon>
        <taxon>Spermatophyta</taxon>
        <taxon>Magnoliopsida</taxon>
        <taxon>eudicotyledons</taxon>
        <taxon>Gunneridae</taxon>
        <taxon>Pentapetalae</taxon>
        <taxon>rosids</taxon>
        <taxon>malvids</taxon>
        <taxon>Brassicales</taxon>
        <taxon>Brassicaceae</taxon>
        <taxon>Camelineae</taxon>
        <taxon>Arabidopsis</taxon>
    </lineage>
</organism>
<feature type="region of interest" description="Disordered" evidence="1">
    <location>
        <begin position="182"/>
        <end position="204"/>
    </location>
</feature>
<dbReference type="Pfam" id="PF03732">
    <property type="entry name" value="Retrotrans_gag"/>
    <property type="match status" value="1"/>
</dbReference>
<protein>
    <submittedName>
        <fullName evidence="3">Retrotransposon gag domain</fullName>
    </submittedName>
</protein>
<dbReference type="PANTHER" id="PTHR33067">
    <property type="entry name" value="RNA-DIRECTED DNA POLYMERASE-RELATED"/>
    <property type="match status" value="1"/>
</dbReference>
<name>A0A8T1XGX7_9BRAS</name>
<proteinExistence type="predicted"/>
<dbReference type="CDD" id="cd00303">
    <property type="entry name" value="retropepsin_like"/>
    <property type="match status" value="1"/>
</dbReference>
<feature type="compositionally biased region" description="Basic and acidic residues" evidence="1">
    <location>
        <begin position="187"/>
        <end position="204"/>
    </location>
</feature>
<sequence length="732" mass="82506">NNNFEIKSSLIAMVQGNKFHGLPMEDPLDHLDEFERLCSLTKINGVSEDGFKLRLFPFSLGDKAHMWEKTLPQGSITSWDDCKKAFLAKFFSNSRTARLRNDISGFTQKQNESFCEAWERFKGYQTKCPHHGFKQASLLSTLYRGVLPKIRMLLDTASNENFLKKDVEERWELVENFTPSDGNYNEDYDRSIRTSSDSDDKHRRDMKALNDKLDKILQNQGGYNKGYNNYRPNPNLSYRSTNIANPQDQIYPQQQQNQPKPFVPYNQSQGFVPKQQFQGGYQQHQPPPGFTPHQQQAPAHQNSDIMKMLQQLIQGQATGAMEIAKKLTELNNKVDRQDVELNSKFESLSTRMRYVEGILASPSVNNNPGQLPGKAIQNPKEYATAHAITICHDRELPTRHASTSITRDSEVQEGEDLVQNEILAEIAIEDPILDRSTRSQAQAVLSSVKKLVSAKTKDKVFVPPPYKPPLPFPGRFKKQLIKKYEALLEKQLKNLEITMPLVDSLALISDSHKRGKDMITERIKEVQGTVALTHKCSAIIQKNIVQEKLEDPGSFTLPCSIRQLAFSNCLCDLGASVSLMPLSVARKLGFVKYKSCDLSLILADRTLRKPYGLLEDMPIKINGVEVPTDFVVLEMDEEPKDPLMLGRPFLASVGAVIDVKDGKINVNLGKDIRLVFDITKAPRRSTIKGQTFGVQGVVTKDGFETERVKERSLAPTRPSSSTTQSSTLCVVD</sequence>
<feature type="region of interest" description="Disordered" evidence="1">
    <location>
        <begin position="278"/>
        <end position="301"/>
    </location>
</feature>
<dbReference type="PANTHER" id="PTHR33067:SF31">
    <property type="entry name" value="RNA-DIRECTED DNA POLYMERASE"/>
    <property type="match status" value="1"/>
</dbReference>
<feature type="compositionally biased region" description="Low complexity" evidence="1">
    <location>
        <begin position="719"/>
        <end position="732"/>
    </location>
</feature>
<comment type="caution">
    <text evidence="3">The sequence shown here is derived from an EMBL/GenBank/DDBJ whole genome shotgun (WGS) entry which is preliminary data.</text>
</comment>
<evidence type="ECO:0000313" key="3">
    <source>
        <dbReference type="EMBL" id="KAG7529655.1"/>
    </source>
</evidence>
<dbReference type="InterPro" id="IPR005162">
    <property type="entry name" value="Retrotrans_gag_dom"/>
</dbReference>
<accession>A0A8T1XGX7</accession>
<keyword evidence="4" id="KW-1185">Reference proteome</keyword>
<dbReference type="AlphaFoldDB" id="A0A8T1XGX7"/>
<feature type="non-terminal residue" evidence="3">
    <location>
        <position position="1"/>
    </location>
</feature>
<feature type="domain" description="Retrotransposon gag" evidence="2">
    <location>
        <begin position="54"/>
        <end position="146"/>
    </location>
</feature>
<evidence type="ECO:0000259" key="2">
    <source>
        <dbReference type="Pfam" id="PF03732"/>
    </source>
</evidence>
<feature type="region of interest" description="Disordered" evidence="1">
    <location>
        <begin position="708"/>
        <end position="732"/>
    </location>
</feature>
<evidence type="ECO:0000256" key="1">
    <source>
        <dbReference type="SAM" id="MobiDB-lite"/>
    </source>
</evidence>
<dbReference type="EMBL" id="JAEFBK010000077">
    <property type="protein sequence ID" value="KAG7529655.1"/>
    <property type="molecule type" value="Genomic_DNA"/>
</dbReference>
<reference evidence="3 4" key="1">
    <citation type="submission" date="2020-12" db="EMBL/GenBank/DDBJ databases">
        <title>Concerted genomic and epigenomic changes stabilize Arabidopsis allopolyploids.</title>
        <authorList>
            <person name="Chen Z."/>
        </authorList>
    </citation>
    <scope>NUCLEOTIDE SEQUENCE [LARGE SCALE GENOMIC DNA]</scope>
    <source>
        <strain evidence="3">Allo738</strain>
        <tissue evidence="3">Leaf</tissue>
    </source>
</reference>
<gene>
    <name evidence="3" type="ORF">ISN45_Un77g000010</name>
</gene>
<evidence type="ECO:0000313" key="4">
    <source>
        <dbReference type="Proteomes" id="UP000694240"/>
    </source>
</evidence>
<dbReference type="Proteomes" id="UP000694240">
    <property type="component" value="Unassembled WGS sequence"/>
</dbReference>